<keyword evidence="1" id="KW-0131">Cell cycle</keyword>
<gene>
    <name evidence="1" type="ORF">B4923_08730</name>
</gene>
<keyword evidence="1" id="KW-0132">Cell division</keyword>
<dbReference type="RefSeq" id="WP_109053952.1">
    <property type="nucleotide sequence ID" value="NZ_QDKJ01000005.1"/>
</dbReference>
<keyword evidence="2" id="KW-1185">Reference proteome</keyword>
<organism evidence="1 2">
    <name type="scientific">Brenneria roseae subsp. americana</name>
    <dbReference type="NCBI Taxonomy" id="1508507"/>
    <lineage>
        <taxon>Bacteria</taxon>
        <taxon>Pseudomonadati</taxon>
        <taxon>Pseudomonadota</taxon>
        <taxon>Gammaproteobacteria</taxon>
        <taxon>Enterobacterales</taxon>
        <taxon>Pectobacteriaceae</taxon>
        <taxon>Brenneria</taxon>
    </lineage>
</organism>
<dbReference type="AlphaFoldDB" id="A0A2U1TV76"/>
<evidence type="ECO:0000313" key="1">
    <source>
        <dbReference type="EMBL" id="PWC13289.1"/>
    </source>
</evidence>
<protein>
    <submittedName>
        <fullName evidence="1">Cell division protein FtsH</fullName>
    </submittedName>
</protein>
<dbReference type="GO" id="GO:0051301">
    <property type="term" value="P:cell division"/>
    <property type="evidence" value="ECO:0007669"/>
    <property type="project" value="UniProtKB-KW"/>
</dbReference>
<accession>A0A2U1TV76</accession>
<proteinExistence type="predicted"/>
<dbReference type="InterPro" id="IPR025612">
    <property type="entry name" value="YqjK"/>
</dbReference>
<evidence type="ECO:0000313" key="2">
    <source>
        <dbReference type="Proteomes" id="UP000245138"/>
    </source>
</evidence>
<dbReference type="OrthoDB" id="6504948at2"/>
<name>A0A2U1TV76_9GAMM</name>
<dbReference type="EMBL" id="QDKJ01000005">
    <property type="protein sequence ID" value="PWC13289.1"/>
    <property type="molecule type" value="Genomic_DNA"/>
</dbReference>
<comment type="caution">
    <text evidence="1">The sequence shown here is derived from an EMBL/GenBank/DDBJ whole genome shotgun (WGS) entry which is preliminary data.</text>
</comment>
<sequence length="94" mass="11374">MSQQQRNREKAQLLRAIQQQRLDLSAGKNEWLDSTAHYDRYWHSLMQWRRYWIVGSGLIALYGARHPSRLIRWGRRALGLWGTLRLLRKTFPQR</sequence>
<dbReference type="Proteomes" id="UP000245138">
    <property type="component" value="Unassembled WGS sequence"/>
</dbReference>
<reference evidence="1 2" key="1">
    <citation type="submission" date="2018-04" db="EMBL/GenBank/DDBJ databases">
        <title>Brenneria corticis sp.nov.</title>
        <authorList>
            <person name="Li Y."/>
        </authorList>
    </citation>
    <scope>NUCLEOTIDE SEQUENCE [LARGE SCALE GENOMIC DNA]</scope>
    <source>
        <strain evidence="1 2">LMG 27715</strain>
    </source>
</reference>
<dbReference type="Pfam" id="PF13997">
    <property type="entry name" value="YqjK"/>
    <property type="match status" value="1"/>
</dbReference>